<dbReference type="EMBL" id="CAJOBA010040623">
    <property type="protein sequence ID" value="CAF4097742.1"/>
    <property type="molecule type" value="Genomic_DNA"/>
</dbReference>
<protein>
    <submittedName>
        <fullName evidence="2">Uncharacterized protein</fullName>
    </submittedName>
</protein>
<dbReference type="Proteomes" id="UP000682733">
    <property type="component" value="Unassembled WGS sequence"/>
</dbReference>
<dbReference type="AlphaFoldDB" id="A0A8S2ERV7"/>
<evidence type="ECO:0000256" key="1">
    <source>
        <dbReference type="SAM" id="MobiDB-lite"/>
    </source>
</evidence>
<accession>A0A8S2ERV7</accession>
<organism evidence="2 4">
    <name type="scientific">Didymodactylos carnosus</name>
    <dbReference type="NCBI Taxonomy" id="1234261"/>
    <lineage>
        <taxon>Eukaryota</taxon>
        <taxon>Metazoa</taxon>
        <taxon>Spiralia</taxon>
        <taxon>Gnathifera</taxon>
        <taxon>Rotifera</taxon>
        <taxon>Eurotatoria</taxon>
        <taxon>Bdelloidea</taxon>
        <taxon>Philodinida</taxon>
        <taxon>Philodinidae</taxon>
        <taxon>Didymodactylos</taxon>
    </lineage>
</organism>
<evidence type="ECO:0000313" key="4">
    <source>
        <dbReference type="Proteomes" id="UP000677228"/>
    </source>
</evidence>
<feature type="region of interest" description="Disordered" evidence="1">
    <location>
        <begin position="92"/>
        <end position="113"/>
    </location>
</feature>
<sequence>MDKRFQLAKYSCGLDTRNFSYKEYHAFIPSLEVKEAMTEYAIYDCFSVTKIMFTVKNNWTIQEVGQNYTQKWESYVQEYIHQLPQQQFLQDVQYPSGDRESEDMEQVDNEQLA</sequence>
<name>A0A8S2ERV7_9BILA</name>
<dbReference type="Proteomes" id="UP000677228">
    <property type="component" value="Unassembled WGS sequence"/>
</dbReference>
<gene>
    <name evidence="2" type="ORF">OVA965_LOCUS28178</name>
    <name evidence="3" type="ORF">TMI583_LOCUS28928</name>
</gene>
<evidence type="ECO:0000313" key="3">
    <source>
        <dbReference type="EMBL" id="CAF4097742.1"/>
    </source>
</evidence>
<evidence type="ECO:0000313" key="2">
    <source>
        <dbReference type="EMBL" id="CAF1292898.1"/>
    </source>
</evidence>
<proteinExistence type="predicted"/>
<comment type="caution">
    <text evidence="2">The sequence shown here is derived from an EMBL/GenBank/DDBJ whole genome shotgun (WGS) entry which is preliminary data.</text>
</comment>
<reference evidence="2" key="1">
    <citation type="submission" date="2021-02" db="EMBL/GenBank/DDBJ databases">
        <authorList>
            <person name="Nowell W R."/>
        </authorList>
    </citation>
    <scope>NUCLEOTIDE SEQUENCE</scope>
</reference>
<feature type="compositionally biased region" description="Acidic residues" evidence="1">
    <location>
        <begin position="100"/>
        <end position="113"/>
    </location>
</feature>
<dbReference type="EMBL" id="CAJNOK010019052">
    <property type="protein sequence ID" value="CAF1292898.1"/>
    <property type="molecule type" value="Genomic_DNA"/>
</dbReference>